<accession>Q0A964</accession>
<dbReference type="HOGENOM" id="CLU_595347_0_0_6"/>
<keyword evidence="3" id="KW-1185">Reference proteome</keyword>
<feature type="region of interest" description="Disordered" evidence="1">
    <location>
        <begin position="1"/>
        <end position="34"/>
    </location>
</feature>
<dbReference type="AlphaFoldDB" id="Q0A964"/>
<name>Q0A964_ALKEH</name>
<dbReference type="OrthoDB" id="5523335at2"/>
<evidence type="ECO:0000313" key="2">
    <source>
        <dbReference type="EMBL" id="ABI56623.1"/>
    </source>
</evidence>
<sequence>MSPTDLIKRLLPTSGKATDKAPEPSARSAPHDSAGQARLIAIARSDAEPGARADAVKRLTDLDTLQACLAPATPAPVRMAAVARLSLLLKSDDPGLAPQERVAAVRHCPDTTVLAHLAQSARLEAVRRAALDRLRTPAACLQAALHDPVRRQRKFAVECVDHLETLEAIAAQSDDRGVARLARRRLQALRDEQAEQQAVQTQAVGLCEAMEALASAPWRDDLPARRQRLENQWRQLDPTPPPALADRFARAQGHCAARRAPQAGDREARLLNALEEEARALTHHPEPEEARLRQLRESLARTRREWLHLGADPATEARFRTRYWRLECWCADARRLLDQQRIIEQLLSEADALPLTEAPPLLRHARQLQQALRQAPWHSGFPLPRLLREGQATVKALERTARHAGQTRVKRLQALHHLMASLEQAIEERAWGRARRLISEALRETGERPAGPAGDQRKR</sequence>
<evidence type="ECO:0008006" key="4">
    <source>
        <dbReference type="Google" id="ProtNLM"/>
    </source>
</evidence>
<evidence type="ECO:0000313" key="3">
    <source>
        <dbReference type="Proteomes" id="UP000001962"/>
    </source>
</evidence>
<reference evidence="3" key="1">
    <citation type="submission" date="2006-08" db="EMBL/GenBank/DDBJ databases">
        <title>Complete sequence of Alkalilimnicola ehrilichei MLHE-1.</title>
        <authorList>
            <person name="Copeland A."/>
            <person name="Lucas S."/>
            <person name="Lapidus A."/>
            <person name="Barry K."/>
            <person name="Detter J.C."/>
            <person name="Glavina del Rio T."/>
            <person name="Hammon N."/>
            <person name="Israni S."/>
            <person name="Dalin E."/>
            <person name="Tice H."/>
            <person name="Pitluck S."/>
            <person name="Sims D."/>
            <person name="Brettin T."/>
            <person name="Bruce D."/>
            <person name="Han C."/>
            <person name="Tapia R."/>
            <person name="Gilna P."/>
            <person name="Schmutz J."/>
            <person name="Larimer F."/>
            <person name="Land M."/>
            <person name="Hauser L."/>
            <person name="Kyrpides N."/>
            <person name="Mikhailova N."/>
            <person name="Oremland R.S."/>
            <person name="Hoeft S.E."/>
            <person name="Switzer-Blum J."/>
            <person name="Kulp T."/>
            <person name="King G."/>
            <person name="Tabita R."/>
            <person name="Witte B."/>
            <person name="Santini J.M."/>
            <person name="Basu P."/>
            <person name="Hollibaugh J.T."/>
            <person name="Xie G."/>
            <person name="Stolz J.F."/>
            <person name="Richardson P."/>
        </authorList>
    </citation>
    <scope>NUCLEOTIDE SEQUENCE [LARGE SCALE GENOMIC DNA]</scope>
    <source>
        <strain evidence="3">ATCC BAA-1101 / DSM 17681 / MLHE-1</strain>
    </source>
</reference>
<organism evidence="2 3">
    <name type="scientific">Alkalilimnicola ehrlichii (strain ATCC BAA-1101 / DSM 17681 / MLHE-1)</name>
    <dbReference type="NCBI Taxonomy" id="187272"/>
    <lineage>
        <taxon>Bacteria</taxon>
        <taxon>Pseudomonadati</taxon>
        <taxon>Pseudomonadota</taxon>
        <taxon>Gammaproteobacteria</taxon>
        <taxon>Chromatiales</taxon>
        <taxon>Ectothiorhodospiraceae</taxon>
        <taxon>Alkalilimnicola</taxon>
    </lineage>
</organism>
<dbReference type="KEGG" id="aeh:Mlg_1274"/>
<dbReference type="EMBL" id="CP000453">
    <property type="protein sequence ID" value="ABI56623.1"/>
    <property type="molecule type" value="Genomic_DNA"/>
</dbReference>
<dbReference type="Proteomes" id="UP000001962">
    <property type="component" value="Chromosome"/>
</dbReference>
<evidence type="ECO:0000256" key="1">
    <source>
        <dbReference type="SAM" id="MobiDB-lite"/>
    </source>
</evidence>
<dbReference type="RefSeq" id="WP_011629018.1">
    <property type="nucleotide sequence ID" value="NC_008340.1"/>
</dbReference>
<gene>
    <name evidence="2" type="ordered locus">Mlg_1274</name>
</gene>
<proteinExistence type="predicted"/>
<protein>
    <recommendedName>
        <fullName evidence="4">DUF349 domain-containing protein</fullName>
    </recommendedName>
</protein>